<dbReference type="Proteomes" id="UP000252357">
    <property type="component" value="Unassembled WGS sequence"/>
</dbReference>
<dbReference type="GO" id="GO:0009252">
    <property type="term" value="P:peptidoglycan biosynthetic process"/>
    <property type="evidence" value="ECO:0007669"/>
    <property type="project" value="UniProtKB-KW"/>
</dbReference>
<dbReference type="PANTHER" id="PTHR21581:SF26">
    <property type="entry name" value="D-ALANYL-D-ALANINE ENDOPEPTIDASE"/>
    <property type="match status" value="1"/>
</dbReference>
<dbReference type="EMBL" id="QPGB01000001">
    <property type="protein sequence ID" value="RCS59957.1"/>
    <property type="molecule type" value="Genomic_DNA"/>
</dbReference>
<evidence type="ECO:0000256" key="2">
    <source>
        <dbReference type="ARBA" id="ARBA00022729"/>
    </source>
</evidence>
<name>A0A368L8M4_9BURK</name>
<evidence type="ECO:0000256" key="7">
    <source>
        <dbReference type="PIRSR" id="PIRSR618044-1"/>
    </source>
</evidence>
<protein>
    <submittedName>
        <fullName evidence="12">D-alanyl-D-alanine endopeptidase</fullName>
    </submittedName>
</protein>
<evidence type="ECO:0000256" key="1">
    <source>
        <dbReference type="ARBA" id="ARBA00007164"/>
    </source>
</evidence>
<dbReference type="NCBIfam" id="NF008668">
    <property type="entry name" value="PRK11669.1"/>
    <property type="match status" value="1"/>
</dbReference>
<dbReference type="InterPro" id="IPR018044">
    <property type="entry name" value="Peptidase_S11"/>
</dbReference>
<dbReference type="PANTHER" id="PTHR21581">
    <property type="entry name" value="D-ALANYL-D-ALANINE CARBOXYPEPTIDASE"/>
    <property type="match status" value="1"/>
</dbReference>
<keyword evidence="6" id="KW-0961">Cell wall biogenesis/degradation</keyword>
<gene>
    <name evidence="12" type="ORF">DU000_03945</name>
</gene>
<dbReference type="GO" id="GO:0008360">
    <property type="term" value="P:regulation of cell shape"/>
    <property type="evidence" value="ECO:0007669"/>
    <property type="project" value="UniProtKB-KW"/>
</dbReference>
<sequence length="349" mass="37622">MLGGFVDSAVAATSAGATSKVTKQRASSTKNAGANVSSRSQVGMPTRYSKVASSNRARPAALARTKSQKSRLGLKNAGRAPMQMARPSQGMKAGLHLTEDPLALKASVALVQDLATSDVVFAKNSDAVLPIASITKLMTALVITDAMLPMDEWLEISDEDVDYQKGSHSRLPVGTRLTRADTLHIALMASENRAAHALGRTYPGGLQRFVAAMNAKAELLGMRNTRFVDPTGLNSANVSSAGDLARLVTAAYTQPLIRQYSTDTEYWIDTGTKSLRYRNTNALVMNPDWQISLSKTGYIAEAGRCLVMHANIHDRSFVIVLLDSLGKYTRLGDAGRIKQWLEASLARLR</sequence>
<evidence type="ECO:0000313" key="12">
    <source>
        <dbReference type="EMBL" id="RCS59957.1"/>
    </source>
</evidence>
<feature type="active site" description="Proton acceptor" evidence="7">
    <location>
        <position position="136"/>
    </location>
</feature>
<evidence type="ECO:0000256" key="6">
    <source>
        <dbReference type="ARBA" id="ARBA00023316"/>
    </source>
</evidence>
<dbReference type="OrthoDB" id="5688590at2"/>
<dbReference type="SUPFAM" id="SSF56601">
    <property type="entry name" value="beta-lactamase/transpeptidase-like"/>
    <property type="match status" value="1"/>
</dbReference>
<comment type="similarity">
    <text evidence="1 9">Belongs to the peptidase S11 family.</text>
</comment>
<feature type="domain" description="Peptidase S11 D-alanyl-D-alanine carboxypeptidase A N-terminal" evidence="11">
    <location>
        <begin position="100"/>
        <end position="323"/>
    </location>
</feature>
<proteinExistence type="inferred from homology"/>
<dbReference type="Pfam" id="PF00768">
    <property type="entry name" value="Peptidase_S11"/>
    <property type="match status" value="1"/>
</dbReference>
<dbReference type="GO" id="GO:0071555">
    <property type="term" value="P:cell wall organization"/>
    <property type="evidence" value="ECO:0007669"/>
    <property type="project" value="UniProtKB-KW"/>
</dbReference>
<evidence type="ECO:0000256" key="8">
    <source>
        <dbReference type="PIRSR" id="PIRSR618044-2"/>
    </source>
</evidence>
<dbReference type="InterPro" id="IPR001967">
    <property type="entry name" value="Peptidase_S11_N"/>
</dbReference>
<dbReference type="GO" id="GO:0006508">
    <property type="term" value="P:proteolysis"/>
    <property type="evidence" value="ECO:0007669"/>
    <property type="project" value="InterPro"/>
</dbReference>
<evidence type="ECO:0000256" key="9">
    <source>
        <dbReference type="RuleBase" id="RU004016"/>
    </source>
</evidence>
<feature type="region of interest" description="Disordered" evidence="10">
    <location>
        <begin position="14"/>
        <end position="72"/>
    </location>
</feature>
<reference evidence="12 13" key="1">
    <citation type="journal article" date="2018" name="Int. J. Syst. Evol. Microbiol.">
        <title>Parvibium lacunae gen. nov., sp. nov., a new member of the family Alcaligenaceae isolated from a freshwater pond.</title>
        <authorList>
            <person name="Chen W.M."/>
            <person name="Xie P.B."/>
            <person name="Hsu M.Y."/>
            <person name="Sheu S.Y."/>
        </authorList>
    </citation>
    <scope>NUCLEOTIDE SEQUENCE [LARGE SCALE GENOMIC DNA]</scope>
    <source>
        <strain evidence="12 13">KMB9</strain>
    </source>
</reference>
<evidence type="ECO:0000256" key="3">
    <source>
        <dbReference type="ARBA" id="ARBA00022801"/>
    </source>
</evidence>
<dbReference type="PRINTS" id="PR00725">
    <property type="entry name" value="DADACBPTASE1"/>
</dbReference>
<feature type="active site" evidence="7">
    <location>
        <position position="190"/>
    </location>
</feature>
<evidence type="ECO:0000256" key="5">
    <source>
        <dbReference type="ARBA" id="ARBA00022984"/>
    </source>
</evidence>
<feature type="binding site" evidence="8">
    <location>
        <position position="295"/>
    </location>
    <ligand>
        <name>substrate</name>
    </ligand>
</feature>
<evidence type="ECO:0000259" key="11">
    <source>
        <dbReference type="Pfam" id="PF00768"/>
    </source>
</evidence>
<keyword evidence="5" id="KW-0573">Peptidoglycan synthesis</keyword>
<dbReference type="AlphaFoldDB" id="A0A368L8M4"/>
<evidence type="ECO:0000256" key="4">
    <source>
        <dbReference type="ARBA" id="ARBA00022960"/>
    </source>
</evidence>
<evidence type="ECO:0000313" key="13">
    <source>
        <dbReference type="Proteomes" id="UP000252357"/>
    </source>
</evidence>
<feature type="active site" description="Acyl-ester intermediate" evidence="7">
    <location>
        <position position="133"/>
    </location>
</feature>
<evidence type="ECO:0000256" key="10">
    <source>
        <dbReference type="SAM" id="MobiDB-lite"/>
    </source>
</evidence>
<dbReference type="GO" id="GO:0009002">
    <property type="term" value="F:serine-type D-Ala-D-Ala carboxypeptidase activity"/>
    <property type="evidence" value="ECO:0007669"/>
    <property type="project" value="InterPro"/>
</dbReference>
<dbReference type="InterPro" id="IPR012338">
    <property type="entry name" value="Beta-lactam/transpept-like"/>
</dbReference>
<dbReference type="Gene3D" id="3.40.710.10">
    <property type="entry name" value="DD-peptidase/beta-lactamase superfamily"/>
    <property type="match status" value="1"/>
</dbReference>
<keyword evidence="13" id="KW-1185">Reference proteome</keyword>
<keyword evidence="2" id="KW-0732">Signal</keyword>
<feature type="compositionally biased region" description="Polar residues" evidence="10">
    <location>
        <begin position="24"/>
        <end position="43"/>
    </location>
</feature>
<keyword evidence="4" id="KW-0133">Cell shape</keyword>
<comment type="caution">
    <text evidence="12">The sequence shown here is derived from an EMBL/GenBank/DDBJ whole genome shotgun (WGS) entry which is preliminary data.</text>
</comment>
<accession>A0A368L8M4</accession>
<organism evidence="12 13">
    <name type="scientific">Parvibium lacunae</name>
    <dbReference type="NCBI Taxonomy" id="1888893"/>
    <lineage>
        <taxon>Bacteria</taxon>
        <taxon>Pseudomonadati</taxon>
        <taxon>Pseudomonadota</taxon>
        <taxon>Betaproteobacteria</taxon>
        <taxon>Burkholderiales</taxon>
        <taxon>Alcaligenaceae</taxon>
        <taxon>Parvibium</taxon>
    </lineage>
</organism>
<keyword evidence="3" id="KW-0378">Hydrolase</keyword>